<sequence length="367" mass="40600">MAGARVLLDEYSPYHSRRIVVECDSRTTAAYLMDARGRIRVPVWLANHDVAPETGDPSSGLYRGEAPLMPAAYTRHPQGRAPFAPGALRAVWFEEGDGVALLESGPDGDSLLAVVPGWAEADSGIPGYAREAIGRSPYAWALDPVRAQLWPRVVHAEAYWNWREAPNAWRSVQRTVFNHLSRTVGPPGHYWDVSDGHAPLLRVTERPPTEERPYTVLSTVGMCGQRMPTLDRYMADTSEYARVELALATTMPAHVAARIFRWIGAFPWRAVTWFGPGHSVKWLDGQEDRKMRGDRSAVLLVADPSPLAGGGPSAPDTSGLTFHGDPVRWLWIVPITRPEHLFAKEHDAATLIEKLAAEGRSWILGDH</sequence>
<protein>
    <submittedName>
        <fullName evidence="2">Suppressor of fused domain protein</fullName>
    </submittedName>
</protein>
<organism evidence="2 3">
    <name type="scientific">Nocardiopsis endophytica</name>
    <dbReference type="NCBI Taxonomy" id="3018445"/>
    <lineage>
        <taxon>Bacteria</taxon>
        <taxon>Bacillati</taxon>
        <taxon>Actinomycetota</taxon>
        <taxon>Actinomycetes</taxon>
        <taxon>Streptosporangiales</taxon>
        <taxon>Nocardiopsidaceae</taxon>
        <taxon>Nocardiopsis</taxon>
    </lineage>
</organism>
<accession>A0ABT4U6M1</accession>
<comment type="caution">
    <text evidence="2">The sequence shown here is derived from an EMBL/GenBank/DDBJ whole genome shotgun (WGS) entry which is preliminary data.</text>
</comment>
<name>A0ABT4U6M1_9ACTN</name>
<keyword evidence="3" id="KW-1185">Reference proteome</keyword>
<proteinExistence type="predicted"/>
<gene>
    <name evidence="2" type="ORF">O4J56_18265</name>
</gene>
<dbReference type="RefSeq" id="WP_270687192.1">
    <property type="nucleotide sequence ID" value="NZ_JAQFWQ010000054.1"/>
</dbReference>
<dbReference type="EMBL" id="JAQFWQ010000054">
    <property type="protein sequence ID" value="MDA2812595.1"/>
    <property type="molecule type" value="Genomic_DNA"/>
</dbReference>
<reference evidence="2 3" key="1">
    <citation type="submission" date="2023-01" db="EMBL/GenBank/DDBJ databases">
        <title>Draft genome sequence of Nocardiopsis sp. RSe5-2 isolated from halophytes.</title>
        <authorList>
            <person name="Duangmal K."/>
            <person name="Chantavorakit T."/>
        </authorList>
    </citation>
    <scope>NUCLEOTIDE SEQUENCE [LARGE SCALE GENOMIC DNA]</scope>
    <source>
        <strain evidence="2 3">RSe5-2</strain>
    </source>
</reference>
<feature type="domain" description="Suppressor of fused-like" evidence="1">
    <location>
        <begin position="203"/>
        <end position="363"/>
    </location>
</feature>
<dbReference type="Pfam" id="PF05076">
    <property type="entry name" value="SUFU"/>
    <property type="match status" value="1"/>
</dbReference>
<evidence type="ECO:0000259" key="1">
    <source>
        <dbReference type="Pfam" id="PF05076"/>
    </source>
</evidence>
<evidence type="ECO:0000313" key="3">
    <source>
        <dbReference type="Proteomes" id="UP001527866"/>
    </source>
</evidence>
<dbReference type="InterPro" id="IPR020941">
    <property type="entry name" value="SUFU-like_domain"/>
</dbReference>
<dbReference type="Proteomes" id="UP001527866">
    <property type="component" value="Unassembled WGS sequence"/>
</dbReference>
<evidence type="ECO:0000313" key="2">
    <source>
        <dbReference type="EMBL" id="MDA2812595.1"/>
    </source>
</evidence>